<dbReference type="AlphaFoldDB" id="A0A6J4LYR1"/>
<gene>
    <name evidence="2" type="ORF">AVDCRST_MAG24-1485</name>
</gene>
<feature type="non-terminal residue" evidence="2">
    <location>
        <position position="1"/>
    </location>
</feature>
<feature type="region of interest" description="Disordered" evidence="1">
    <location>
        <begin position="95"/>
        <end position="207"/>
    </location>
</feature>
<dbReference type="EMBL" id="CADCUF010000220">
    <property type="protein sequence ID" value="CAA9345086.1"/>
    <property type="molecule type" value="Genomic_DNA"/>
</dbReference>
<organism evidence="2">
    <name type="scientific">uncultured Nocardioidaceae bacterium</name>
    <dbReference type="NCBI Taxonomy" id="253824"/>
    <lineage>
        <taxon>Bacteria</taxon>
        <taxon>Bacillati</taxon>
        <taxon>Actinomycetota</taxon>
        <taxon>Actinomycetes</taxon>
        <taxon>Propionibacteriales</taxon>
        <taxon>Nocardioidaceae</taxon>
        <taxon>environmental samples</taxon>
    </lineage>
</organism>
<name>A0A6J4LYR1_9ACTN</name>
<reference evidence="2" key="1">
    <citation type="submission" date="2020-02" db="EMBL/GenBank/DDBJ databases">
        <authorList>
            <person name="Meier V. D."/>
        </authorList>
    </citation>
    <scope>NUCLEOTIDE SEQUENCE</scope>
    <source>
        <strain evidence="2">AVDCRST_MAG24</strain>
    </source>
</reference>
<feature type="compositionally biased region" description="Basic and acidic residues" evidence="1">
    <location>
        <begin position="120"/>
        <end position="143"/>
    </location>
</feature>
<feature type="compositionally biased region" description="Basic and acidic residues" evidence="1">
    <location>
        <begin position="99"/>
        <end position="112"/>
    </location>
</feature>
<evidence type="ECO:0000256" key="1">
    <source>
        <dbReference type="SAM" id="MobiDB-lite"/>
    </source>
</evidence>
<proteinExistence type="predicted"/>
<feature type="non-terminal residue" evidence="2">
    <location>
        <position position="207"/>
    </location>
</feature>
<accession>A0A6J4LYR1</accession>
<evidence type="ECO:0000313" key="2">
    <source>
        <dbReference type="EMBL" id="CAA9345086.1"/>
    </source>
</evidence>
<sequence length="207" mass="24073">EPRRRRQLRRQGAAGGERLVRGIGYDRRRNGHACWYRFHHRWRLVDGAGPGHAQQLRVHRQVPEERRHPGQQPLHLPQDGWCQRGCQPERWPSAGRQLQLDHQEQLDDRTEPEWWGTVPDQRRLQVDLHRQKQRDCGQPDKRRGIQPGRQPPVPGRRHRPRRAGIILQHHTGHLRDPGVGQQRHLLPVGYYGSPAGTGGRQHSSAPV</sequence>
<protein>
    <submittedName>
        <fullName evidence="2">Uncharacterized protein</fullName>
    </submittedName>
</protein>